<name>A0A9Q0ST04_9ROSI</name>
<evidence type="ECO:0008006" key="5">
    <source>
        <dbReference type="Google" id="ProtNLM"/>
    </source>
</evidence>
<dbReference type="PANTHER" id="PTHR47941">
    <property type="entry name" value="PENTATRICOPEPTIDE REPEAT-CONTAINING PROTEIN 3, MITOCHONDRIAL"/>
    <property type="match status" value="1"/>
</dbReference>
<dbReference type="InterPro" id="IPR011990">
    <property type="entry name" value="TPR-like_helical_dom_sf"/>
</dbReference>
<evidence type="ECO:0000313" key="4">
    <source>
        <dbReference type="Proteomes" id="UP001151752"/>
    </source>
</evidence>
<dbReference type="Proteomes" id="UP001151752">
    <property type="component" value="Chromosome 15W"/>
</dbReference>
<organism evidence="3 4">
    <name type="scientific">Salix koriyanagi</name>
    <dbReference type="NCBI Taxonomy" id="2511006"/>
    <lineage>
        <taxon>Eukaryota</taxon>
        <taxon>Viridiplantae</taxon>
        <taxon>Streptophyta</taxon>
        <taxon>Embryophyta</taxon>
        <taxon>Tracheophyta</taxon>
        <taxon>Spermatophyta</taxon>
        <taxon>Magnoliopsida</taxon>
        <taxon>eudicotyledons</taxon>
        <taxon>Gunneridae</taxon>
        <taxon>Pentapetalae</taxon>
        <taxon>rosids</taxon>
        <taxon>fabids</taxon>
        <taxon>Malpighiales</taxon>
        <taxon>Salicaceae</taxon>
        <taxon>Saliceae</taxon>
        <taxon>Salix</taxon>
    </lineage>
</organism>
<dbReference type="InterPro" id="IPR056895">
    <property type="entry name" value="AtTam9"/>
</dbReference>
<dbReference type="NCBIfam" id="TIGR00756">
    <property type="entry name" value="PPR"/>
    <property type="match status" value="1"/>
</dbReference>
<accession>A0A9Q0ST04</accession>
<gene>
    <name evidence="3" type="ORF">OIU74_016670</name>
</gene>
<evidence type="ECO:0000256" key="1">
    <source>
        <dbReference type="ARBA" id="ARBA00007626"/>
    </source>
</evidence>
<dbReference type="EMBL" id="JAPFFM010000019">
    <property type="protein sequence ID" value="KAJ6688010.1"/>
    <property type="molecule type" value="Genomic_DNA"/>
</dbReference>
<dbReference type="AlphaFoldDB" id="A0A9Q0ST04"/>
<evidence type="ECO:0000313" key="3">
    <source>
        <dbReference type="EMBL" id="KAJ6688010.1"/>
    </source>
</evidence>
<keyword evidence="4" id="KW-1185">Reference proteome</keyword>
<evidence type="ECO:0000256" key="2">
    <source>
        <dbReference type="ARBA" id="ARBA00022737"/>
    </source>
</evidence>
<dbReference type="InterPro" id="IPR002885">
    <property type="entry name" value="PPR_rpt"/>
</dbReference>
<dbReference type="Gene3D" id="1.25.40.10">
    <property type="entry name" value="Tetratricopeptide repeat domain"/>
    <property type="match status" value="1"/>
</dbReference>
<protein>
    <recommendedName>
        <fullName evidence="5">Pentatricopeptide repeat-containing protein</fullName>
    </recommendedName>
</protein>
<sequence>MGNKPGKQEREVVSPLARGRQEILLKVAPPLDHAHLRWLARDLERVHGFTPGNCRAVTPPDHYAEYMRLQGWLDVNLDDPDLSHLFAELQIICNFETPNGTRNVSDNQICRPGSALSMEVTVNVPCLLLMKCPVLMSRQRLRETSPQDTSPSQSSNPWMLNVVKARFSFKPGTSQSTELANPRFPPSISSPAHIVLPPQFLPLFAIEFAAASGVDLGLGISCEILRKLVDLGEPLSAHDFYHDHLIARGIEPDSNIVNSIVICLAKLGKLDDAVKLFDRLIGSEDCVLSNAACTMILEGFYEQDKFLEAFDYFVRISDANVKLERVVGGGGVGCLRDGGARFLCGQGDVYFANECSWMGALRMSSLCFEIMQNEGIVPNLETYLDHGKGISVNKRI</sequence>
<keyword evidence="2" id="KW-0677">Repeat</keyword>
<comment type="caution">
    <text evidence="3">The sequence shown here is derived from an EMBL/GenBank/DDBJ whole genome shotgun (WGS) entry which is preliminary data.</text>
</comment>
<proteinExistence type="inferred from homology"/>
<reference evidence="3" key="1">
    <citation type="submission" date="2022-11" db="EMBL/GenBank/DDBJ databases">
        <authorList>
            <person name="Hyden B.L."/>
            <person name="Feng K."/>
            <person name="Yates T."/>
            <person name="Jawdy S."/>
            <person name="Smart L.B."/>
            <person name="Muchero W."/>
        </authorList>
    </citation>
    <scope>NUCLEOTIDE SEQUENCE</scope>
    <source>
        <tissue evidence="3">Shoot tip</tissue>
    </source>
</reference>
<comment type="similarity">
    <text evidence="1">Belongs to the PPR family. P subfamily.</text>
</comment>
<dbReference type="Pfam" id="PF25111">
    <property type="entry name" value="AtTam9"/>
    <property type="match status" value="1"/>
</dbReference>
<reference evidence="3" key="2">
    <citation type="journal article" date="2023" name="Int. J. Mol. Sci.">
        <title>De Novo Assembly and Annotation of 11 Diverse Shrub Willow (Salix) Genomes Reveals Novel Gene Organization in Sex-Linked Regions.</title>
        <authorList>
            <person name="Hyden B."/>
            <person name="Feng K."/>
            <person name="Yates T.B."/>
            <person name="Jawdy S."/>
            <person name="Cereghino C."/>
            <person name="Smart L.B."/>
            <person name="Muchero W."/>
        </authorList>
    </citation>
    <scope>NUCLEOTIDE SEQUENCE</scope>
    <source>
        <tissue evidence="3">Shoot tip</tissue>
    </source>
</reference>